<dbReference type="OrthoDB" id="5741861at2"/>
<dbReference type="KEGG" id="mec:Q7C_2485"/>
<dbReference type="RefSeq" id="WP_014705028.1">
    <property type="nucleotide sequence ID" value="NC_017856.1"/>
</dbReference>
<dbReference type="EMBL" id="CP003380">
    <property type="protein sequence ID" value="AFJ03610.1"/>
    <property type="molecule type" value="Genomic_DNA"/>
</dbReference>
<dbReference type="Proteomes" id="UP000009145">
    <property type="component" value="Chromosome"/>
</dbReference>
<keyword evidence="2" id="KW-1185">Reference proteome</keyword>
<evidence type="ECO:0008006" key="3">
    <source>
        <dbReference type="Google" id="ProtNLM"/>
    </source>
</evidence>
<dbReference type="SUPFAM" id="SSF48452">
    <property type="entry name" value="TPR-like"/>
    <property type="match status" value="1"/>
</dbReference>
<dbReference type="STRING" id="754477.Q7C_2485"/>
<sequence length="172" mass="19944" precursor="true">MEKISAQLPNFSQSSHADADAISQRWKNTINDGNHAYQKQHYQPAKSYYLAACQLAMQMNVMIDYNDTSLSMLAISYQNLADLYFRQKDMDLALTTYQALHATLLETHQHQEKTHQHDLLIQTVIRRVCIELKHITQELGIDTPRSRQIIKAMTHSPEKYRLTEPLTLRSQS</sequence>
<proteinExistence type="predicted"/>
<dbReference type="PATRIC" id="fig|754477.3.peg.2443"/>
<dbReference type="HOGENOM" id="CLU_1553472_0_0_6"/>
<organism evidence="1 2">
    <name type="scientific">Methylophaga frappieri (strain ATCC BAA-2434 / DSM 25690 / JAM7)</name>
    <dbReference type="NCBI Taxonomy" id="754477"/>
    <lineage>
        <taxon>Bacteria</taxon>
        <taxon>Pseudomonadati</taxon>
        <taxon>Pseudomonadota</taxon>
        <taxon>Gammaproteobacteria</taxon>
        <taxon>Thiotrichales</taxon>
        <taxon>Piscirickettsiaceae</taxon>
        <taxon>Methylophaga</taxon>
    </lineage>
</organism>
<dbReference type="AlphaFoldDB" id="I1YL17"/>
<protein>
    <recommendedName>
        <fullName evidence="3">Tetratricopeptide repeat protein</fullName>
    </recommendedName>
</protein>
<name>I1YL17_METFJ</name>
<dbReference type="Gene3D" id="1.25.40.10">
    <property type="entry name" value="Tetratricopeptide repeat domain"/>
    <property type="match status" value="1"/>
</dbReference>
<dbReference type="InterPro" id="IPR011990">
    <property type="entry name" value="TPR-like_helical_dom_sf"/>
</dbReference>
<evidence type="ECO:0000313" key="2">
    <source>
        <dbReference type="Proteomes" id="UP000009145"/>
    </source>
</evidence>
<gene>
    <name evidence="1" type="ordered locus">Q7C_2485</name>
</gene>
<evidence type="ECO:0000313" key="1">
    <source>
        <dbReference type="EMBL" id="AFJ03610.1"/>
    </source>
</evidence>
<reference evidence="1 2" key="1">
    <citation type="journal article" date="2012" name="J. Bacteriol.">
        <title>Complete genome sequences of Methylophaga sp. strain JAM1 and Methylophaga sp. strain JAM7.</title>
        <authorList>
            <person name="Villeneuve C."/>
            <person name="Martineau C."/>
            <person name="Mauffrey F."/>
            <person name="Villemur R."/>
        </authorList>
    </citation>
    <scope>NUCLEOTIDE SEQUENCE [LARGE SCALE GENOMIC DNA]</scope>
    <source>
        <strain evidence="1 2">JAM7</strain>
    </source>
</reference>
<accession>I1YL17</accession>